<evidence type="ECO:0000256" key="1">
    <source>
        <dbReference type="ARBA" id="ARBA00005791"/>
    </source>
</evidence>
<evidence type="ECO:0000256" key="4">
    <source>
        <dbReference type="ARBA" id="ARBA00023157"/>
    </source>
</evidence>
<keyword evidence="5" id="KW-0676">Redox-active center</keyword>
<gene>
    <name evidence="7" type="ORF">EVJ48_02685</name>
</gene>
<accession>A0A520XFC6</accession>
<keyword evidence="3" id="KW-0560">Oxidoreductase</keyword>
<protein>
    <submittedName>
        <fullName evidence="7">DsbA family protein</fullName>
    </submittedName>
</protein>
<dbReference type="SUPFAM" id="SSF52833">
    <property type="entry name" value="Thioredoxin-like"/>
    <property type="match status" value="1"/>
</dbReference>
<dbReference type="InterPro" id="IPR036249">
    <property type="entry name" value="Thioredoxin-like_sf"/>
</dbReference>
<dbReference type="Pfam" id="PF13462">
    <property type="entry name" value="Thioredoxin_4"/>
    <property type="match status" value="1"/>
</dbReference>
<keyword evidence="2" id="KW-0732">Signal</keyword>
<organism evidence="7 8">
    <name type="scientific">Candidatus Acidulodesulfobacterium acidiphilum</name>
    <dbReference type="NCBI Taxonomy" id="2597224"/>
    <lineage>
        <taxon>Bacteria</taxon>
        <taxon>Deltaproteobacteria</taxon>
        <taxon>Candidatus Acidulodesulfobacterales</taxon>
        <taxon>Candidatus Acidulodesulfobacterium</taxon>
    </lineage>
</organism>
<dbReference type="PANTHER" id="PTHR13887">
    <property type="entry name" value="GLUTATHIONE S-TRANSFERASE KAPPA"/>
    <property type="match status" value="1"/>
</dbReference>
<reference evidence="7 8" key="1">
    <citation type="submission" date="2019-01" db="EMBL/GenBank/DDBJ databases">
        <title>Insights into ecological role of a new deltaproteobacterial order Candidatus Sinidesulfobacterales (Sva0485) by metagenomics and metatranscriptomics.</title>
        <authorList>
            <person name="Tan S."/>
            <person name="Liu J."/>
            <person name="Fang Y."/>
            <person name="Hedlund B."/>
            <person name="Lian Z.-H."/>
            <person name="Huang L.-Y."/>
            <person name="Li J.-T."/>
            <person name="Huang L.-N."/>
            <person name="Li W.-J."/>
            <person name="Jiang H.-C."/>
            <person name="Dong H.-L."/>
            <person name="Shu W.-S."/>
        </authorList>
    </citation>
    <scope>NUCLEOTIDE SEQUENCE [LARGE SCALE GENOMIC DNA]</scope>
    <source>
        <strain evidence="7">AP4</strain>
    </source>
</reference>
<dbReference type="GO" id="GO:0016491">
    <property type="term" value="F:oxidoreductase activity"/>
    <property type="evidence" value="ECO:0007669"/>
    <property type="project" value="UniProtKB-KW"/>
</dbReference>
<evidence type="ECO:0000256" key="5">
    <source>
        <dbReference type="ARBA" id="ARBA00023284"/>
    </source>
</evidence>
<evidence type="ECO:0000313" key="8">
    <source>
        <dbReference type="Proteomes" id="UP000322454"/>
    </source>
</evidence>
<dbReference type="Gene3D" id="3.40.30.10">
    <property type="entry name" value="Glutaredoxin"/>
    <property type="match status" value="1"/>
</dbReference>
<comment type="caution">
    <text evidence="7">The sequence shown here is derived from an EMBL/GenBank/DDBJ whole genome shotgun (WGS) entry which is preliminary data.</text>
</comment>
<feature type="domain" description="Thioredoxin-like fold" evidence="6">
    <location>
        <begin position="23"/>
        <end position="165"/>
    </location>
</feature>
<dbReference type="CDD" id="cd02972">
    <property type="entry name" value="DsbA_family"/>
    <property type="match status" value="1"/>
</dbReference>
<name>A0A520XFC6_9DELT</name>
<proteinExistence type="inferred from homology"/>
<dbReference type="PANTHER" id="PTHR13887:SF14">
    <property type="entry name" value="DISULFIDE BOND FORMATION PROTEIN D"/>
    <property type="match status" value="1"/>
</dbReference>
<dbReference type="AlphaFoldDB" id="A0A520XFC6"/>
<evidence type="ECO:0000259" key="6">
    <source>
        <dbReference type="Pfam" id="PF13462"/>
    </source>
</evidence>
<dbReference type="EMBL" id="SHMQ01000005">
    <property type="protein sequence ID" value="RZV39846.1"/>
    <property type="molecule type" value="Genomic_DNA"/>
</dbReference>
<dbReference type="Proteomes" id="UP000322454">
    <property type="component" value="Unassembled WGS sequence"/>
</dbReference>
<sequence>MKNILFFLTFLFFLPVLSSRAYSYVLGNAGSNVKIVEYSDYECPWCRKFELKTFPYIYKNFVKKGYIEWDFRDYPLIALHPLSFKAAEYAGCSGNEYLLVRFKLFEYQKKWDSSGDFSFLNKYVGHYRYSKIKSCAENGLDKSYIESEIKKGEELGIHATPSFAVYKNGRLFKVVNGYRGSGYWYNTLTFLLER</sequence>
<evidence type="ECO:0000256" key="2">
    <source>
        <dbReference type="ARBA" id="ARBA00022729"/>
    </source>
</evidence>
<comment type="similarity">
    <text evidence="1">Belongs to the thioredoxin family. DsbA subfamily.</text>
</comment>
<dbReference type="InterPro" id="IPR012336">
    <property type="entry name" value="Thioredoxin-like_fold"/>
</dbReference>
<evidence type="ECO:0000256" key="3">
    <source>
        <dbReference type="ARBA" id="ARBA00023002"/>
    </source>
</evidence>
<evidence type="ECO:0000313" key="7">
    <source>
        <dbReference type="EMBL" id="RZV39846.1"/>
    </source>
</evidence>
<keyword evidence="4" id="KW-1015">Disulfide bond</keyword>